<evidence type="ECO:0000313" key="3">
    <source>
        <dbReference type="Proteomes" id="UP000308000"/>
    </source>
</evidence>
<sequence>MPTAEDPLVLGISTSEVEFYLQVAAGNAPINPQPYDEEQFPQFRPFLDGQLQVERDLAED</sequence>
<name>A0AAJ5F1N2_9DEIO</name>
<reference evidence="1 4" key="2">
    <citation type="submission" date="2020-08" db="EMBL/GenBank/DDBJ databases">
        <title>Genomic Encyclopedia of Type Strains, Phase IV (KMG-IV): sequencing the most valuable type-strain genomes for metagenomic binning, comparative biology and taxonomic classification.</title>
        <authorList>
            <person name="Goeker M."/>
        </authorList>
    </citation>
    <scope>NUCLEOTIDE SEQUENCE [LARGE SCALE GENOMIC DNA]</scope>
    <source>
        <strain evidence="1 4">DSM 105434</strain>
    </source>
</reference>
<dbReference type="AlphaFoldDB" id="A0AAJ5F1N2"/>
<protein>
    <submittedName>
        <fullName evidence="2">Uncharacterized protein</fullName>
    </submittedName>
</protein>
<proteinExistence type="predicted"/>
<dbReference type="EMBL" id="JACHFV010000017">
    <property type="protein sequence ID" value="MBB5297066.1"/>
    <property type="molecule type" value="Genomic_DNA"/>
</dbReference>
<evidence type="ECO:0000313" key="2">
    <source>
        <dbReference type="EMBL" id="TLK22378.1"/>
    </source>
</evidence>
<gene>
    <name evidence="2" type="ORF">FCS05_17930</name>
    <name evidence="1" type="ORF">HNQ10_003932</name>
</gene>
<dbReference type="Proteomes" id="UP000308000">
    <property type="component" value="Unassembled WGS sequence"/>
</dbReference>
<dbReference type="Proteomes" id="UP000536909">
    <property type="component" value="Unassembled WGS sequence"/>
</dbReference>
<accession>A0AAJ5F1N2</accession>
<dbReference type="EMBL" id="VBRC01000017">
    <property type="protein sequence ID" value="TLK22378.1"/>
    <property type="molecule type" value="Genomic_DNA"/>
</dbReference>
<evidence type="ECO:0000313" key="1">
    <source>
        <dbReference type="EMBL" id="MBB5297066.1"/>
    </source>
</evidence>
<keyword evidence="4" id="KW-1185">Reference proteome</keyword>
<evidence type="ECO:0000313" key="4">
    <source>
        <dbReference type="Proteomes" id="UP000536909"/>
    </source>
</evidence>
<dbReference type="RefSeq" id="WP_129117973.1">
    <property type="nucleotide sequence ID" value="NZ_BSUI01000038.1"/>
</dbReference>
<reference evidence="2 3" key="1">
    <citation type="submission" date="2019-04" db="EMBL/GenBank/DDBJ databases">
        <title>Deinococcus metalilatus MA1002 mutant No.5.</title>
        <authorList>
            <person name="Park W."/>
            <person name="Park C."/>
        </authorList>
    </citation>
    <scope>NUCLEOTIDE SEQUENCE [LARGE SCALE GENOMIC DNA]</scope>
    <source>
        <strain evidence="2 3">MA1002-m5</strain>
    </source>
</reference>
<comment type="caution">
    <text evidence="2">The sequence shown here is derived from an EMBL/GenBank/DDBJ whole genome shotgun (WGS) entry which is preliminary data.</text>
</comment>
<organism evidence="2 3">
    <name type="scientific">Deinococcus metallilatus</name>
    <dbReference type="NCBI Taxonomy" id="1211322"/>
    <lineage>
        <taxon>Bacteria</taxon>
        <taxon>Thermotogati</taxon>
        <taxon>Deinococcota</taxon>
        <taxon>Deinococci</taxon>
        <taxon>Deinococcales</taxon>
        <taxon>Deinococcaceae</taxon>
        <taxon>Deinococcus</taxon>
    </lineage>
</organism>